<evidence type="ECO:0000313" key="2">
    <source>
        <dbReference type="Proteomes" id="UP000821865"/>
    </source>
</evidence>
<sequence>MAGWRGLRHILTDYAPHDIFNMDEFVLFFKLLPDRTLAFKEDASDTVDHACETLVAEVLDQQGVTEGISFIYFREDSEVQTSPDMSDESHRCLCRC</sequence>
<reference evidence="1" key="1">
    <citation type="submission" date="2020-05" db="EMBL/GenBank/DDBJ databases">
        <title>Large-scale comparative analyses of tick genomes elucidate their genetic diversity and vector capacities.</title>
        <authorList>
            <person name="Jia N."/>
            <person name="Wang J."/>
            <person name="Shi W."/>
            <person name="Du L."/>
            <person name="Sun Y."/>
            <person name="Zhan W."/>
            <person name="Jiang J."/>
            <person name="Wang Q."/>
            <person name="Zhang B."/>
            <person name="Ji P."/>
            <person name="Sakyi L.B."/>
            <person name="Cui X."/>
            <person name="Yuan T."/>
            <person name="Jiang B."/>
            <person name="Yang W."/>
            <person name="Lam T.T.-Y."/>
            <person name="Chang Q."/>
            <person name="Ding S."/>
            <person name="Wang X."/>
            <person name="Zhu J."/>
            <person name="Ruan X."/>
            <person name="Zhao L."/>
            <person name="Wei J."/>
            <person name="Que T."/>
            <person name="Du C."/>
            <person name="Cheng J."/>
            <person name="Dai P."/>
            <person name="Han X."/>
            <person name="Huang E."/>
            <person name="Gao Y."/>
            <person name="Liu J."/>
            <person name="Shao H."/>
            <person name="Ye R."/>
            <person name="Li L."/>
            <person name="Wei W."/>
            <person name="Wang X."/>
            <person name="Wang C."/>
            <person name="Yang T."/>
            <person name="Huo Q."/>
            <person name="Li W."/>
            <person name="Guo W."/>
            <person name="Chen H."/>
            <person name="Zhou L."/>
            <person name="Ni X."/>
            <person name="Tian J."/>
            <person name="Zhou Y."/>
            <person name="Sheng Y."/>
            <person name="Liu T."/>
            <person name="Pan Y."/>
            <person name="Xia L."/>
            <person name="Li J."/>
            <person name="Zhao F."/>
            <person name="Cao W."/>
        </authorList>
    </citation>
    <scope>NUCLEOTIDE SEQUENCE</scope>
    <source>
        <strain evidence="1">Dsil-2018</strain>
    </source>
</reference>
<name>A0ACB8C2S7_DERSI</name>
<dbReference type="Proteomes" id="UP000821865">
    <property type="component" value="Chromosome 9"/>
</dbReference>
<proteinExistence type="predicted"/>
<organism evidence="1 2">
    <name type="scientific">Dermacentor silvarum</name>
    <name type="common">Tick</name>
    <dbReference type="NCBI Taxonomy" id="543639"/>
    <lineage>
        <taxon>Eukaryota</taxon>
        <taxon>Metazoa</taxon>
        <taxon>Ecdysozoa</taxon>
        <taxon>Arthropoda</taxon>
        <taxon>Chelicerata</taxon>
        <taxon>Arachnida</taxon>
        <taxon>Acari</taxon>
        <taxon>Parasitiformes</taxon>
        <taxon>Ixodida</taxon>
        <taxon>Ixodoidea</taxon>
        <taxon>Ixodidae</taxon>
        <taxon>Rhipicephalinae</taxon>
        <taxon>Dermacentor</taxon>
    </lineage>
</organism>
<keyword evidence="2" id="KW-1185">Reference proteome</keyword>
<comment type="caution">
    <text evidence="1">The sequence shown here is derived from an EMBL/GenBank/DDBJ whole genome shotgun (WGS) entry which is preliminary data.</text>
</comment>
<dbReference type="EMBL" id="CM023478">
    <property type="protein sequence ID" value="KAH7933143.1"/>
    <property type="molecule type" value="Genomic_DNA"/>
</dbReference>
<evidence type="ECO:0000313" key="1">
    <source>
        <dbReference type="EMBL" id="KAH7933143.1"/>
    </source>
</evidence>
<gene>
    <name evidence="1" type="ORF">HPB49_009094</name>
</gene>
<protein>
    <submittedName>
        <fullName evidence="1">Uncharacterized protein</fullName>
    </submittedName>
</protein>
<accession>A0ACB8C2S7</accession>